<keyword evidence="6 13" id="KW-0732">Signal</keyword>
<dbReference type="AlphaFoldDB" id="A0A4D5R9A4"/>
<evidence type="ECO:0000256" key="9">
    <source>
        <dbReference type="ARBA" id="ARBA00023136"/>
    </source>
</evidence>
<evidence type="ECO:0000256" key="4">
    <source>
        <dbReference type="ARBA" id="ARBA00021110"/>
    </source>
</evidence>
<dbReference type="PANTHER" id="PTHR12861:SF3">
    <property type="entry name" value="TRANSLOCON-ASSOCIATED PROTEIN SUBUNIT BETA"/>
    <property type="match status" value="1"/>
</dbReference>
<evidence type="ECO:0000256" key="12">
    <source>
        <dbReference type="SAM" id="Phobius"/>
    </source>
</evidence>
<evidence type="ECO:0000256" key="1">
    <source>
        <dbReference type="ARBA" id="ARBA00002838"/>
    </source>
</evidence>
<feature type="signal peptide" evidence="13">
    <location>
        <begin position="1"/>
        <end position="23"/>
    </location>
</feature>
<evidence type="ECO:0000256" key="6">
    <source>
        <dbReference type="ARBA" id="ARBA00022729"/>
    </source>
</evidence>
<dbReference type="EMBL" id="GGNE01000165">
    <property type="protein sequence ID" value="MIC88706.1"/>
    <property type="molecule type" value="Transcribed_RNA"/>
</dbReference>
<accession>A0A4D5R9A4</accession>
<organism evidence="14">
    <name type="scientific">Scolopendra viridis</name>
    <name type="common">Giant centipede</name>
    <dbReference type="NCBI Taxonomy" id="118503"/>
    <lineage>
        <taxon>Eukaryota</taxon>
        <taxon>Metazoa</taxon>
        <taxon>Ecdysozoa</taxon>
        <taxon>Arthropoda</taxon>
        <taxon>Myriapoda</taxon>
        <taxon>Chilopoda</taxon>
        <taxon>Pleurostigmophora</taxon>
        <taxon>Scolopendromorpha</taxon>
        <taxon>Scolopendridae</taxon>
        <taxon>Scolopendra</taxon>
    </lineage>
</organism>
<keyword evidence="8 12" id="KW-1133">Transmembrane helix</keyword>
<name>A0A4D5R9A4_SCOVI</name>
<sequence>MMFIEMIRLLFLAIVLQATLVNCGDEENQARLLVSKQILNKYLVEGKDVVVEYVIYNVGGSAALNVYLTDNSFKRENFEVIGGMLKTKIDRIAPGSNVSHTVVLRPTTYGFMNFSAAEIKYKTFEDAQEDQVGFSSEPGEGVIVAFRDYDRKFSPHVLDWIAFAVMTLPSLGIPFLFWHSSKSKYEALLKQTKKH</sequence>
<dbReference type="GO" id="GO:0005789">
    <property type="term" value="C:endoplasmic reticulum membrane"/>
    <property type="evidence" value="ECO:0007669"/>
    <property type="project" value="UniProtKB-SubCell"/>
</dbReference>
<dbReference type="Pfam" id="PF05753">
    <property type="entry name" value="TRAP_beta"/>
    <property type="match status" value="1"/>
</dbReference>
<comment type="subcellular location">
    <subcellularLocation>
        <location evidence="2">Endoplasmic reticulum membrane</location>
        <topology evidence="2">Single-pass type I membrane protein</topology>
    </subcellularLocation>
</comment>
<dbReference type="PANTHER" id="PTHR12861">
    <property type="entry name" value="TRANSLOCON-ASSOCIATED PROTEIN, BETA SUBUNIT PRECURSOR TRAP-BETA SIGNAL SEQUENCE RECEPTOR BETA SUBUNIT"/>
    <property type="match status" value="1"/>
</dbReference>
<feature type="transmembrane region" description="Helical" evidence="12">
    <location>
        <begin position="160"/>
        <end position="178"/>
    </location>
</feature>
<feature type="chain" id="PRO_5020028346" description="Translocon-associated protein subunit beta" evidence="13">
    <location>
        <begin position="24"/>
        <end position="195"/>
    </location>
</feature>
<evidence type="ECO:0000256" key="8">
    <source>
        <dbReference type="ARBA" id="ARBA00022989"/>
    </source>
</evidence>
<keyword evidence="9 11" id="KW-0472">Membrane</keyword>
<evidence type="ECO:0000256" key="7">
    <source>
        <dbReference type="ARBA" id="ARBA00022824"/>
    </source>
</evidence>
<reference evidence="14" key="1">
    <citation type="journal article" date="2018" name="Toxicon">
        <title>Venom-gland transcriptomics and venom proteomics of the giant Florida blue centipede, Scolopendra viridis.</title>
        <authorList>
            <person name="Ward M.J."/>
            <person name="Rokyta D.R."/>
        </authorList>
    </citation>
    <scope>NUCLEOTIDE SEQUENCE</scope>
    <source>
        <tissue evidence="14">Venom gland</tissue>
    </source>
</reference>
<keyword evidence="10" id="KW-0325">Glycoprotein</keyword>
<evidence type="ECO:0000256" key="10">
    <source>
        <dbReference type="ARBA" id="ARBA00023180"/>
    </source>
</evidence>
<evidence type="ECO:0000256" key="11">
    <source>
        <dbReference type="PIRNR" id="PIRNR016400"/>
    </source>
</evidence>
<evidence type="ECO:0000256" key="2">
    <source>
        <dbReference type="ARBA" id="ARBA00004115"/>
    </source>
</evidence>
<comment type="similarity">
    <text evidence="3 11">Belongs to the TRAP-beta family.</text>
</comment>
<proteinExistence type="inferred from homology"/>
<comment type="subunit">
    <text evidence="11">Heterotetramer of TRAP-alpha, TRAP-beta, TRAP-delta and TRAP-gamma.</text>
</comment>
<dbReference type="PIRSF" id="PIRSF016400">
    <property type="entry name" value="TRAP_beta"/>
    <property type="match status" value="1"/>
</dbReference>
<dbReference type="InterPro" id="IPR008856">
    <property type="entry name" value="TRAP_beta"/>
</dbReference>
<evidence type="ECO:0000256" key="5">
    <source>
        <dbReference type="ARBA" id="ARBA00022692"/>
    </source>
</evidence>
<protein>
    <recommendedName>
        <fullName evidence="4 11">Translocon-associated protein subunit beta</fullName>
        <shortName evidence="11">TRAP-beta</shortName>
    </recommendedName>
    <alternativeName>
        <fullName evidence="11">Signal sequence receptor subunit beta</fullName>
    </alternativeName>
</protein>
<evidence type="ECO:0000256" key="13">
    <source>
        <dbReference type="SAM" id="SignalP"/>
    </source>
</evidence>
<evidence type="ECO:0000256" key="3">
    <source>
        <dbReference type="ARBA" id="ARBA00005610"/>
    </source>
</evidence>
<comment type="function">
    <text evidence="1 11">TRAP proteins are part of a complex whose function is to bind calcium to the ER membrane and thereby regulate the retention of ER resident proteins.</text>
</comment>
<keyword evidence="7 11" id="KW-0256">Endoplasmic reticulum</keyword>
<evidence type="ECO:0000313" key="14">
    <source>
        <dbReference type="EMBL" id="MIC88706.1"/>
    </source>
</evidence>
<keyword evidence="5 12" id="KW-0812">Transmembrane</keyword>